<accession>A0A7J5XKJ3</accession>
<reference evidence="7 8" key="1">
    <citation type="submission" date="2020-03" db="EMBL/GenBank/DDBJ databases">
        <title>Dissostichus mawsoni Genome sequencing and assembly.</title>
        <authorList>
            <person name="Park H."/>
        </authorList>
    </citation>
    <scope>NUCLEOTIDE SEQUENCE [LARGE SCALE GENOMIC DNA]</scope>
    <source>
        <strain evidence="7">DM0001</strain>
        <tissue evidence="7">Muscle</tissue>
    </source>
</reference>
<keyword evidence="8" id="KW-1185">Reference proteome</keyword>
<sequence>MANVREGRSAAALMAALTPVQLVAVHLFVVWIQFSEAPEEVMAKPGENFTLQCNTSTDDAIQLLKWKRPGLEHYIFYFRDNRLYEAYQDPRYRGRVELKDPEMRNGDASVVLKNVSTDDTGRYQCRVITLSNNRRKRDVREFVRSVHLTVSEGPEKESSDKHLKNGDANDEQPGGPRGLVELMLRGDSRHDIIVVIIQSLLSVGGRGHRHRDGRVGSCCQKENVLRISTAELPDPVIELGRFLVQSGVKETMTQMH</sequence>
<dbReference type="Gene3D" id="2.60.40.10">
    <property type="entry name" value="Immunoglobulins"/>
    <property type="match status" value="1"/>
</dbReference>
<keyword evidence="3" id="KW-0393">Immunoglobulin domain</keyword>
<dbReference type="SUPFAM" id="SSF48726">
    <property type="entry name" value="Immunoglobulin"/>
    <property type="match status" value="1"/>
</dbReference>
<dbReference type="PANTHER" id="PTHR24100">
    <property type="entry name" value="BUTYROPHILIN"/>
    <property type="match status" value="1"/>
</dbReference>
<keyword evidence="2 5" id="KW-0472">Membrane</keyword>
<dbReference type="PROSITE" id="PS50835">
    <property type="entry name" value="IG_LIKE"/>
    <property type="match status" value="1"/>
</dbReference>
<proteinExistence type="predicted"/>
<dbReference type="GO" id="GO:0001817">
    <property type="term" value="P:regulation of cytokine production"/>
    <property type="evidence" value="ECO:0007669"/>
    <property type="project" value="TreeGrafter"/>
</dbReference>
<comment type="subcellular location">
    <subcellularLocation>
        <location evidence="1">Membrane</location>
    </subcellularLocation>
</comment>
<dbReference type="InterPro" id="IPR013783">
    <property type="entry name" value="Ig-like_fold"/>
</dbReference>
<dbReference type="InterPro" id="IPR050504">
    <property type="entry name" value="IgSF_BTN/MOG"/>
</dbReference>
<feature type="domain" description="Ig-like" evidence="6">
    <location>
        <begin position="19"/>
        <end position="140"/>
    </location>
</feature>
<feature type="region of interest" description="Disordered" evidence="4">
    <location>
        <begin position="150"/>
        <end position="178"/>
    </location>
</feature>
<dbReference type="AlphaFoldDB" id="A0A7J5XKJ3"/>
<feature type="compositionally biased region" description="Basic and acidic residues" evidence="4">
    <location>
        <begin position="153"/>
        <end position="167"/>
    </location>
</feature>
<evidence type="ECO:0000256" key="1">
    <source>
        <dbReference type="ARBA" id="ARBA00004370"/>
    </source>
</evidence>
<dbReference type="InterPro" id="IPR003599">
    <property type="entry name" value="Ig_sub"/>
</dbReference>
<dbReference type="GO" id="GO:0005102">
    <property type="term" value="F:signaling receptor binding"/>
    <property type="evidence" value="ECO:0007669"/>
    <property type="project" value="TreeGrafter"/>
</dbReference>
<feature type="transmembrane region" description="Helical" evidence="5">
    <location>
        <begin position="12"/>
        <end position="34"/>
    </location>
</feature>
<dbReference type="SMART" id="SM00409">
    <property type="entry name" value="IG"/>
    <property type="match status" value="1"/>
</dbReference>
<evidence type="ECO:0000259" key="6">
    <source>
        <dbReference type="PROSITE" id="PS50835"/>
    </source>
</evidence>
<dbReference type="InterPro" id="IPR007110">
    <property type="entry name" value="Ig-like_dom"/>
</dbReference>
<keyword evidence="5" id="KW-1133">Transmembrane helix</keyword>
<evidence type="ECO:0000256" key="4">
    <source>
        <dbReference type="SAM" id="MobiDB-lite"/>
    </source>
</evidence>
<dbReference type="PANTHER" id="PTHR24100:SF151">
    <property type="entry name" value="ICOS LIGAND"/>
    <property type="match status" value="1"/>
</dbReference>
<dbReference type="Proteomes" id="UP000518266">
    <property type="component" value="Unassembled WGS sequence"/>
</dbReference>
<keyword evidence="5" id="KW-0812">Transmembrane</keyword>
<dbReference type="OrthoDB" id="9983389at2759"/>
<dbReference type="EMBL" id="JAAKFY010000023">
    <property type="protein sequence ID" value="KAF3837602.1"/>
    <property type="molecule type" value="Genomic_DNA"/>
</dbReference>
<dbReference type="InterPro" id="IPR036179">
    <property type="entry name" value="Ig-like_dom_sf"/>
</dbReference>
<dbReference type="GO" id="GO:0009897">
    <property type="term" value="C:external side of plasma membrane"/>
    <property type="evidence" value="ECO:0007669"/>
    <property type="project" value="TreeGrafter"/>
</dbReference>
<evidence type="ECO:0000256" key="5">
    <source>
        <dbReference type="SAM" id="Phobius"/>
    </source>
</evidence>
<evidence type="ECO:0000256" key="2">
    <source>
        <dbReference type="ARBA" id="ARBA00023136"/>
    </source>
</evidence>
<evidence type="ECO:0000313" key="7">
    <source>
        <dbReference type="EMBL" id="KAF3837602.1"/>
    </source>
</evidence>
<protein>
    <recommendedName>
        <fullName evidence="6">Ig-like domain-containing protein</fullName>
    </recommendedName>
</protein>
<dbReference type="SMART" id="SM00406">
    <property type="entry name" value="IGv"/>
    <property type="match status" value="1"/>
</dbReference>
<evidence type="ECO:0000313" key="8">
    <source>
        <dbReference type="Proteomes" id="UP000518266"/>
    </source>
</evidence>
<dbReference type="InterPro" id="IPR013106">
    <property type="entry name" value="Ig_V-set"/>
</dbReference>
<dbReference type="GO" id="GO:0050852">
    <property type="term" value="P:T cell receptor signaling pathway"/>
    <property type="evidence" value="ECO:0007669"/>
    <property type="project" value="TreeGrafter"/>
</dbReference>
<gene>
    <name evidence="7" type="ORF">F7725_005066</name>
</gene>
<comment type="caution">
    <text evidence="7">The sequence shown here is derived from an EMBL/GenBank/DDBJ whole genome shotgun (WGS) entry which is preliminary data.</text>
</comment>
<dbReference type="Pfam" id="PF07686">
    <property type="entry name" value="V-set"/>
    <property type="match status" value="1"/>
</dbReference>
<evidence type="ECO:0000256" key="3">
    <source>
        <dbReference type="ARBA" id="ARBA00023319"/>
    </source>
</evidence>
<name>A0A7J5XKJ3_DISMA</name>
<organism evidence="7 8">
    <name type="scientific">Dissostichus mawsoni</name>
    <name type="common">Antarctic cod</name>
    <dbReference type="NCBI Taxonomy" id="36200"/>
    <lineage>
        <taxon>Eukaryota</taxon>
        <taxon>Metazoa</taxon>
        <taxon>Chordata</taxon>
        <taxon>Craniata</taxon>
        <taxon>Vertebrata</taxon>
        <taxon>Euteleostomi</taxon>
        <taxon>Actinopterygii</taxon>
        <taxon>Neopterygii</taxon>
        <taxon>Teleostei</taxon>
        <taxon>Neoteleostei</taxon>
        <taxon>Acanthomorphata</taxon>
        <taxon>Eupercaria</taxon>
        <taxon>Perciformes</taxon>
        <taxon>Notothenioidei</taxon>
        <taxon>Nototheniidae</taxon>
        <taxon>Dissostichus</taxon>
    </lineage>
</organism>